<protein>
    <submittedName>
        <fullName evidence="4">SDR family oxidoreductase</fullName>
    </submittedName>
</protein>
<evidence type="ECO:0000313" key="4">
    <source>
        <dbReference type="EMBL" id="MDO5457824.1"/>
    </source>
</evidence>
<gene>
    <name evidence="4" type="ORF">Q4F26_05695</name>
</gene>
<dbReference type="PANTHER" id="PTHR48107:SF16">
    <property type="entry name" value="NADPH-DEPENDENT ALDEHYDE REDUCTASE 1, CHLOROPLASTIC"/>
    <property type="match status" value="1"/>
</dbReference>
<name>A0AA43UD86_9LACT</name>
<dbReference type="InterPro" id="IPR002347">
    <property type="entry name" value="SDR_fam"/>
</dbReference>
<feature type="compositionally biased region" description="Polar residues" evidence="3">
    <location>
        <begin position="17"/>
        <end position="26"/>
    </location>
</feature>
<evidence type="ECO:0000256" key="1">
    <source>
        <dbReference type="ARBA" id="ARBA00006484"/>
    </source>
</evidence>
<feature type="region of interest" description="Disordered" evidence="3">
    <location>
        <begin position="1"/>
        <end position="31"/>
    </location>
</feature>
<dbReference type="AlphaFoldDB" id="A0AA43UD86"/>
<dbReference type="GO" id="GO:0016614">
    <property type="term" value="F:oxidoreductase activity, acting on CH-OH group of donors"/>
    <property type="evidence" value="ECO:0007669"/>
    <property type="project" value="UniProtKB-ARBA"/>
</dbReference>
<dbReference type="InterPro" id="IPR036291">
    <property type="entry name" value="NAD(P)-bd_dom_sf"/>
</dbReference>
<dbReference type="PRINTS" id="PR00081">
    <property type="entry name" value="GDHRDH"/>
</dbReference>
<evidence type="ECO:0000256" key="3">
    <source>
        <dbReference type="SAM" id="MobiDB-lite"/>
    </source>
</evidence>
<reference evidence="4" key="1">
    <citation type="submission" date="2023-07" db="EMBL/GenBank/DDBJ databases">
        <title>Between Cages and Wild: Unraveling the Impact of Captivity on Animal Microbiomes and Antimicrobial Resistance.</title>
        <authorList>
            <person name="Schmartz G.P."/>
            <person name="Rehner J."/>
            <person name="Schuff M.J."/>
            <person name="Becker S.L."/>
            <person name="Kravczyk M."/>
            <person name="Gurevich A."/>
            <person name="Francke R."/>
            <person name="Mueller R."/>
            <person name="Keller V."/>
            <person name="Keller A."/>
        </authorList>
    </citation>
    <scope>NUCLEOTIDE SEQUENCE</scope>
    <source>
        <strain evidence="4">S39M_St_73</strain>
    </source>
</reference>
<comment type="caution">
    <text evidence="4">The sequence shown here is derived from an EMBL/GenBank/DDBJ whole genome shotgun (WGS) entry which is preliminary data.</text>
</comment>
<feature type="compositionally biased region" description="Basic and acidic residues" evidence="3">
    <location>
        <begin position="1"/>
        <end position="11"/>
    </location>
</feature>
<dbReference type="Pfam" id="PF13561">
    <property type="entry name" value="adh_short_C2"/>
    <property type="match status" value="1"/>
</dbReference>
<dbReference type="Proteomes" id="UP001171751">
    <property type="component" value="Unassembled WGS sequence"/>
</dbReference>
<evidence type="ECO:0000313" key="5">
    <source>
        <dbReference type="Proteomes" id="UP001171751"/>
    </source>
</evidence>
<keyword evidence="5" id="KW-1185">Reference proteome</keyword>
<dbReference type="PANTHER" id="PTHR48107">
    <property type="entry name" value="NADPH-DEPENDENT ALDEHYDE REDUCTASE-LIKE PROTEIN, CHLOROPLASTIC-RELATED"/>
    <property type="match status" value="1"/>
</dbReference>
<dbReference type="EMBL" id="JAUNQW010000027">
    <property type="protein sequence ID" value="MDO5457824.1"/>
    <property type="molecule type" value="Genomic_DNA"/>
</dbReference>
<evidence type="ECO:0000256" key="2">
    <source>
        <dbReference type="ARBA" id="ARBA00023002"/>
    </source>
</evidence>
<organism evidence="4 5">
    <name type="scientific">Atopococcus tabaci</name>
    <dbReference type="NCBI Taxonomy" id="269774"/>
    <lineage>
        <taxon>Bacteria</taxon>
        <taxon>Bacillati</taxon>
        <taxon>Bacillota</taxon>
        <taxon>Bacilli</taxon>
        <taxon>Lactobacillales</taxon>
        <taxon>Carnobacteriaceae</taxon>
        <taxon>Atopococcus</taxon>
    </lineage>
</organism>
<dbReference type="SUPFAM" id="SSF51735">
    <property type="entry name" value="NAD(P)-binding Rossmann-fold domains"/>
    <property type="match status" value="1"/>
</dbReference>
<dbReference type="Gene3D" id="3.40.50.720">
    <property type="entry name" value="NAD(P)-binding Rossmann-like Domain"/>
    <property type="match status" value="1"/>
</dbReference>
<proteinExistence type="inferred from homology"/>
<comment type="similarity">
    <text evidence="1">Belongs to the short-chain dehydrogenases/reductases (SDR) family.</text>
</comment>
<dbReference type="FunFam" id="3.40.50.720:FF:000097">
    <property type="entry name" value="SDR family oxidoreductase"/>
    <property type="match status" value="1"/>
</dbReference>
<keyword evidence="2" id="KW-0560">Oxidoreductase</keyword>
<sequence length="297" mass="31786">MINKETNDPRKRFYSQGYPSQEQDTPALQEDMIPNPDAGEESYVGNNILKGKRALVTGGDSGIGRAAAIAYAREGADVAIQHLPGEEKDAKEVEAYIKEAGQRSLLLPADFREEGTGQQVVKDTLAEFGGIDILVLNSAQQIAQNSLEDLTMEQIRNTFEVNIISMYESVKAVEKHLEPGASIILTTSVQSFEPSTVFMDYAATNAAISNFIVNLAHYFGPKGIRVNGIAPGPIWTPLQLDGGQPEGALPEFGEGSPLGRAGQPVELAPVYVLLASDDASYINGSIYGITGGQGITL</sequence>
<accession>A0AA43UD86</accession>